<reference evidence="1" key="1">
    <citation type="journal article" date="2019" name="Nat. Commun.">
        <title>Genome-wide association mapping of date palm fruit traits.</title>
        <authorList>
            <person name="Hazzouri K.M."/>
            <person name="Gros-Balthazard M."/>
            <person name="Flowers J.M."/>
            <person name="Copetti D."/>
            <person name="Lemansour A."/>
            <person name="Lebrun M."/>
            <person name="Masmoudi K."/>
            <person name="Ferrand S."/>
            <person name="Dhar M.I."/>
            <person name="Fresquez Z.A."/>
            <person name="Rosas U."/>
            <person name="Zhang J."/>
            <person name="Talag J."/>
            <person name="Lee S."/>
            <person name="Kudrna D."/>
            <person name="Powell R.F."/>
            <person name="Leitch I.J."/>
            <person name="Krueger R.R."/>
            <person name="Wing R.A."/>
            <person name="Amiri K.M.A."/>
            <person name="Purugganan M.D."/>
        </authorList>
    </citation>
    <scope>NUCLEOTIDE SEQUENCE [LARGE SCALE GENOMIC DNA]</scope>
    <source>
        <strain evidence="1">cv. Khalas</strain>
    </source>
</reference>
<protein>
    <submittedName>
        <fullName evidence="2">Uncharacterized protein LOC103717593</fullName>
    </submittedName>
</protein>
<keyword evidence="1" id="KW-1185">Reference proteome</keyword>
<gene>
    <name evidence="2" type="primary">LOC103717593</name>
</gene>
<dbReference type="KEGG" id="pda:103717593"/>
<dbReference type="AlphaFoldDB" id="A0A8B8ZMH2"/>
<dbReference type="OrthoDB" id="10526651at2759"/>
<dbReference type="RefSeq" id="XP_038972673.1">
    <property type="nucleotide sequence ID" value="XM_039116745.1"/>
</dbReference>
<organism evidence="1 2">
    <name type="scientific">Phoenix dactylifera</name>
    <name type="common">Date palm</name>
    <dbReference type="NCBI Taxonomy" id="42345"/>
    <lineage>
        <taxon>Eukaryota</taxon>
        <taxon>Viridiplantae</taxon>
        <taxon>Streptophyta</taxon>
        <taxon>Embryophyta</taxon>
        <taxon>Tracheophyta</taxon>
        <taxon>Spermatophyta</taxon>
        <taxon>Magnoliopsida</taxon>
        <taxon>Liliopsida</taxon>
        <taxon>Arecaceae</taxon>
        <taxon>Coryphoideae</taxon>
        <taxon>Phoeniceae</taxon>
        <taxon>Phoenix</taxon>
    </lineage>
</organism>
<evidence type="ECO:0000313" key="1">
    <source>
        <dbReference type="Proteomes" id="UP000228380"/>
    </source>
</evidence>
<reference evidence="2" key="2">
    <citation type="submission" date="2025-08" db="UniProtKB">
        <authorList>
            <consortium name="RefSeq"/>
        </authorList>
    </citation>
    <scope>IDENTIFICATION</scope>
    <source>
        <tissue evidence="2">Young leaves</tissue>
    </source>
</reference>
<name>A0A8B8ZMH2_PHODC</name>
<evidence type="ECO:0000313" key="2">
    <source>
        <dbReference type="RefSeq" id="XP_038972673.1"/>
    </source>
</evidence>
<dbReference type="Proteomes" id="UP000228380">
    <property type="component" value="Chromosome 2"/>
</dbReference>
<accession>A0A8B8ZMH2</accession>
<dbReference type="GeneID" id="103717593"/>
<proteinExistence type="predicted"/>
<sequence>MFAKIDLIEVGEASGEMQERELGSAGEARAHVRKHHHRRRHCFRLRRQRFGCFGLFPRPFSPSLRILFGEILETKVMELMIVLNVQIDGWHDIALSWDYTKPPRVKILRANSVVTDFGNEYETLSWTDALFSPGLGSGPSNTEASSCKKQQSVE</sequence>